<reference evidence="3 4" key="1">
    <citation type="submission" date="2020-08" db="EMBL/GenBank/DDBJ databases">
        <title>Genomic Encyclopedia of Type Strains, Phase III (KMG-III): the genomes of soil and plant-associated and newly described type strains.</title>
        <authorList>
            <person name="Whitman W."/>
        </authorList>
    </citation>
    <scope>NUCLEOTIDE SEQUENCE [LARGE SCALE GENOMIC DNA]</scope>
    <source>
        <strain evidence="3 4">SFB5A</strain>
    </source>
</reference>
<name>A0A7W7U957_9ACTN</name>
<evidence type="ECO:0000313" key="3">
    <source>
        <dbReference type="EMBL" id="MBB4987224.1"/>
    </source>
</evidence>
<dbReference type="Proteomes" id="UP000582643">
    <property type="component" value="Unassembled WGS sequence"/>
</dbReference>
<dbReference type="RefSeq" id="WP_116159746.1">
    <property type="nucleotide sequence ID" value="NZ_JACHJY010000018.1"/>
</dbReference>
<dbReference type="AlphaFoldDB" id="A0A7W7U957"/>
<accession>A0A7W7U957</accession>
<dbReference type="EMBL" id="JACHJY010000018">
    <property type="protein sequence ID" value="MBB4987224.1"/>
    <property type="molecule type" value="Genomic_DNA"/>
</dbReference>
<keyword evidence="2" id="KW-1133">Transmembrane helix</keyword>
<comment type="caution">
    <text evidence="3">The sequence shown here is derived from an EMBL/GenBank/DDBJ whole genome shotgun (WGS) entry which is preliminary data.</text>
</comment>
<keyword evidence="2" id="KW-0472">Membrane</keyword>
<feature type="transmembrane region" description="Helical" evidence="2">
    <location>
        <begin position="15"/>
        <end position="38"/>
    </location>
</feature>
<keyword evidence="4" id="KW-1185">Reference proteome</keyword>
<evidence type="ECO:0000256" key="2">
    <source>
        <dbReference type="SAM" id="Phobius"/>
    </source>
</evidence>
<protein>
    <recommendedName>
        <fullName evidence="5">Secreted protein</fullName>
    </recommendedName>
</protein>
<evidence type="ECO:0000256" key="1">
    <source>
        <dbReference type="SAM" id="MobiDB-lite"/>
    </source>
</evidence>
<organism evidence="3 4">
    <name type="scientific">Streptomyces nymphaeiformis</name>
    <dbReference type="NCBI Taxonomy" id="2663842"/>
    <lineage>
        <taxon>Bacteria</taxon>
        <taxon>Bacillati</taxon>
        <taxon>Actinomycetota</taxon>
        <taxon>Actinomycetes</taxon>
        <taxon>Kitasatosporales</taxon>
        <taxon>Streptomycetaceae</taxon>
        <taxon>Streptomyces</taxon>
    </lineage>
</organism>
<keyword evidence="2" id="KW-0812">Transmembrane</keyword>
<evidence type="ECO:0008006" key="5">
    <source>
        <dbReference type="Google" id="ProtNLM"/>
    </source>
</evidence>
<feature type="compositionally biased region" description="Basic and acidic residues" evidence="1">
    <location>
        <begin position="202"/>
        <end position="216"/>
    </location>
</feature>
<feature type="region of interest" description="Disordered" evidence="1">
    <location>
        <begin position="197"/>
        <end position="216"/>
    </location>
</feature>
<proteinExistence type="predicted"/>
<evidence type="ECO:0000313" key="4">
    <source>
        <dbReference type="Proteomes" id="UP000582643"/>
    </source>
</evidence>
<sequence>MSEKTEKPGSRKRRILLNVLASAVVLGLVGGGVAYTAVTVDRADRTAPTVAWAEPSASATAGDPAAGALRGRASTPMSKLLLPVPEGYTLGADIEGYGNDVEVPAKQAAGLLKQSGRSFYGKKRRAYEKEIDRLGIQGMAMRAYAKEDSTLQAEVLILRMKDKKSVREFFEVRKDMAELLELRKGPKIKEHAKNSACYLGPKPEKPKQDDGVERTPDLQDMTCSAYDGEVMVTVRAFGAAPFDQQAVADLVEKQLRHIESPGEYV</sequence>
<gene>
    <name evidence="3" type="ORF">GGE06_008196</name>
</gene>